<dbReference type="AlphaFoldDB" id="A0A8J3L904"/>
<feature type="region of interest" description="Disordered" evidence="1">
    <location>
        <begin position="35"/>
        <end position="100"/>
    </location>
</feature>
<accession>A0A8J3L904</accession>
<name>A0A8J3L904_9ACTN</name>
<gene>
    <name evidence="2" type="ORF">Cco03nite_69100</name>
</gene>
<reference evidence="2 3" key="1">
    <citation type="submission" date="2021-01" db="EMBL/GenBank/DDBJ databases">
        <title>Whole genome shotgun sequence of Catellatospora coxensis NBRC 107359.</title>
        <authorList>
            <person name="Komaki H."/>
            <person name="Tamura T."/>
        </authorList>
    </citation>
    <scope>NUCLEOTIDE SEQUENCE [LARGE SCALE GENOMIC DNA]</scope>
    <source>
        <strain evidence="2 3">NBRC 107359</strain>
    </source>
</reference>
<feature type="compositionally biased region" description="Pro residues" evidence="1">
    <location>
        <begin position="80"/>
        <end position="91"/>
    </location>
</feature>
<feature type="compositionally biased region" description="Acidic residues" evidence="1">
    <location>
        <begin position="47"/>
        <end position="70"/>
    </location>
</feature>
<evidence type="ECO:0000313" key="2">
    <source>
        <dbReference type="EMBL" id="GIG10210.1"/>
    </source>
</evidence>
<sequence length="100" mass="10815">MGDTVHIRGEGGTVWEMDLPLSPDIQKRLNAGHITRVNPDGSRFAEPEAEPDLDLDEDDGDPGGEDDDLPPELQEFLDTPPEPTPAPAPPARKPRGRAAQ</sequence>
<comment type="caution">
    <text evidence="2">The sequence shown here is derived from an EMBL/GenBank/DDBJ whole genome shotgun (WGS) entry which is preliminary data.</text>
</comment>
<organism evidence="2 3">
    <name type="scientific">Catellatospora coxensis</name>
    <dbReference type="NCBI Taxonomy" id="310354"/>
    <lineage>
        <taxon>Bacteria</taxon>
        <taxon>Bacillati</taxon>
        <taxon>Actinomycetota</taxon>
        <taxon>Actinomycetes</taxon>
        <taxon>Micromonosporales</taxon>
        <taxon>Micromonosporaceae</taxon>
        <taxon>Catellatospora</taxon>
    </lineage>
</organism>
<dbReference type="EMBL" id="BONI01000082">
    <property type="protein sequence ID" value="GIG10210.1"/>
    <property type="molecule type" value="Genomic_DNA"/>
</dbReference>
<evidence type="ECO:0000313" key="3">
    <source>
        <dbReference type="Proteomes" id="UP000630887"/>
    </source>
</evidence>
<dbReference type="RefSeq" id="WP_203698056.1">
    <property type="nucleotide sequence ID" value="NZ_BAAALC010000003.1"/>
</dbReference>
<keyword evidence="3" id="KW-1185">Reference proteome</keyword>
<evidence type="ECO:0000256" key="1">
    <source>
        <dbReference type="SAM" id="MobiDB-lite"/>
    </source>
</evidence>
<dbReference type="Proteomes" id="UP000630887">
    <property type="component" value="Unassembled WGS sequence"/>
</dbReference>
<protein>
    <submittedName>
        <fullName evidence="2">Uncharacterized protein</fullName>
    </submittedName>
</protein>
<proteinExistence type="predicted"/>